<dbReference type="InterPro" id="IPR052399">
    <property type="entry name" value="Phage_Baseplate_Assmbl_Protein"/>
</dbReference>
<keyword evidence="5" id="KW-1185">Reference proteome</keyword>
<evidence type="ECO:0000259" key="3">
    <source>
        <dbReference type="Pfam" id="PF26079"/>
    </source>
</evidence>
<feature type="domain" description="Baseplate J-like C-terminal" evidence="3">
    <location>
        <begin position="268"/>
        <end position="357"/>
    </location>
</feature>
<sequence>MYEHLTYAAILKRMLDRVPNSVDKREGGIIYDALAPAAAELALMYMELDSNMNLSFADTATGEYLERRTAEYGINREPATKAKRKGLFFGAANAPVDVPLGSRFSIGSVTFVTVKKLATGQFEMEAETAGTVGNTVFGTLLPIDYVPGLSRAELADVLVPGEDEETDAALRSRYLSAINEQPFGGNIADYKRKFDEIPGVGGVKVFPAWQGGGTVKATLIASDFTVPSAQLVNDVQTMIDPVVNSGEGVGLAPIGHSVTIAAVAALTVNVETTVTLASGITIGQVEGDIQQAVSDYLLSLRQAWKDETQLVVRVSQIEARILGVDGVDDVTATKINGSGNNLTLGTEQIPTMGTVTIHGA</sequence>
<proteinExistence type="inferred from homology"/>
<dbReference type="PANTHER" id="PTHR37829:SF3">
    <property type="entry name" value="PROTEIN JAYE-RELATED"/>
    <property type="match status" value="1"/>
</dbReference>
<name>A0A2V5KF78_9BACL</name>
<reference evidence="4 5" key="1">
    <citation type="submission" date="2018-05" db="EMBL/GenBank/DDBJ databases">
        <title>Paenibacillus flagellatus sp. nov., isolated from selenium mineral soil.</title>
        <authorList>
            <person name="Dai X."/>
        </authorList>
    </citation>
    <scope>NUCLEOTIDE SEQUENCE [LARGE SCALE GENOMIC DNA]</scope>
    <source>
        <strain evidence="4 5">DXL2</strain>
    </source>
</reference>
<dbReference type="InterPro" id="IPR058530">
    <property type="entry name" value="Baseplate_J-like_C"/>
</dbReference>
<dbReference type="Pfam" id="PF26078">
    <property type="entry name" value="Baseplate_J_M"/>
    <property type="match status" value="1"/>
</dbReference>
<dbReference type="InterPro" id="IPR058531">
    <property type="entry name" value="Baseplate_J_M"/>
</dbReference>
<comment type="caution">
    <text evidence="4">The sequence shown here is derived from an EMBL/GenBank/DDBJ whole genome shotgun (WGS) entry which is preliminary data.</text>
</comment>
<evidence type="ECO:0000313" key="4">
    <source>
        <dbReference type="EMBL" id="PYI57014.1"/>
    </source>
</evidence>
<dbReference type="Pfam" id="PF26079">
    <property type="entry name" value="Baseplate_J_C"/>
    <property type="match status" value="1"/>
</dbReference>
<dbReference type="PANTHER" id="PTHR37829">
    <property type="entry name" value="PHAGE-LIKE ELEMENT PBSX PROTEIN XKDT"/>
    <property type="match status" value="1"/>
</dbReference>
<feature type="domain" description="Baseplate J-like central" evidence="2">
    <location>
        <begin position="182"/>
        <end position="262"/>
    </location>
</feature>
<gene>
    <name evidence="4" type="ORF">DLM86_00770</name>
</gene>
<dbReference type="Proteomes" id="UP000247476">
    <property type="component" value="Unassembled WGS sequence"/>
</dbReference>
<dbReference type="EMBL" id="QJVJ01000001">
    <property type="protein sequence ID" value="PYI57014.1"/>
    <property type="molecule type" value="Genomic_DNA"/>
</dbReference>
<evidence type="ECO:0000259" key="2">
    <source>
        <dbReference type="Pfam" id="PF26078"/>
    </source>
</evidence>
<organism evidence="4 5">
    <name type="scientific">Paenibacillus flagellatus</name>
    <dbReference type="NCBI Taxonomy" id="2211139"/>
    <lineage>
        <taxon>Bacteria</taxon>
        <taxon>Bacillati</taxon>
        <taxon>Bacillota</taxon>
        <taxon>Bacilli</taxon>
        <taxon>Bacillales</taxon>
        <taxon>Paenibacillaceae</taxon>
        <taxon>Paenibacillus</taxon>
    </lineage>
</organism>
<dbReference type="RefSeq" id="WP_110838055.1">
    <property type="nucleotide sequence ID" value="NZ_QJVJ01000001.1"/>
</dbReference>
<evidence type="ECO:0000256" key="1">
    <source>
        <dbReference type="ARBA" id="ARBA00038087"/>
    </source>
</evidence>
<comment type="similarity">
    <text evidence="1">Belongs to the Mu gp47/PBSX XkdT family.</text>
</comment>
<dbReference type="OrthoDB" id="2554267at2"/>
<dbReference type="AlphaFoldDB" id="A0A2V5KF78"/>
<protein>
    <submittedName>
        <fullName evidence="4">Phage tail protein</fullName>
    </submittedName>
</protein>
<evidence type="ECO:0000313" key="5">
    <source>
        <dbReference type="Proteomes" id="UP000247476"/>
    </source>
</evidence>
<accession>A0A2V5KF78</accession>